<dbReference type="Pfam" id="PF00589">
    <property type="entry name" value="Phage_integrase"/>
    <property type="match status" value="1"/>
</dbReference>
<dbReference type="InterPro" id="IPR010998">
    <property type="entry name" value="Integrase_recombinase_N"/>
</dbReference>
<organism evidence="6 10">
    <name type="scientific">Streptococcus agalactiae</name>
    <dbReference type="NCBI Taxonomy" id="1311"/>
    <lineage>
        <taxon>Bacteria</taxon>
        <taxon>Bacillati</taxon>
        <taxon>Bacillota</taxon>
        <taxon>Bacilli</taxon>
        <taxon>Lactobacillales</taxon>
        <taxon>Streptococcaceae</taxon>
        <taxon>Streptococcus</taxon>
    </lineage>
</organism>
<gene>
    <name evidence="9" type="primary">intS_2</name>
    <name evidence="8" type="synonym">intS_1</name>
    <name evidence="8" type="ORF">NCTC8185_00235</name>
    <name evidence="9" type="ORF">NCTC9828_01947</name>
    <name evidence="7" type="ORF">WA04_00240</name>
    <name evidence="6" type="ORF">WA04_09780</name>
</gene>
<proteinExistence type="inferred from homology"/>
<reference evidence="11 12" key="2">
    <citation type="submission" date="2018-06" db="EMBL/GenBank/DDBJ databases">
        <authorList>
            <consortium name="Pathogen Informatics"/>
            <person name="Doyle S."/>
        </authorList>
    </citation>
    <scope>NUCLEOTIDE SEQUENCE [LARGE SCALE GENOMIC DNA]</scope>
    <source>
        <strain evidence="8 11">NCTC8185</strain>
        <strain evidence="9 12">NCTC9828</strain>
    </source>
</reference>
<evidence type="ECO:0000313" key="9">
    <source>
        <dbReference type="EMBL" id="SUN29674.1"/>
    </source>
</evidence>
<dbReference type="PANTHER" id="PTHR30629:SF2">
    <property type="entry name" value="PROPHAGE INTEGRASE INTS-RELATED"/>
    <property type="match status" value="1"/>
</dbReference>
<dbReference type="GO" id="GO:0006310">
    <property type="term" value="P:DNA recombination"/>
    <property type="evidence" value="ECO:0007669"/>
    <property type="project" value="UniProtKB-KW"/>
</dbReference>
<evidence type="ECO:0000259" key="5">
    <source>
        <dbReference type="PROSITE" id="PS51898"/>
    </source>
</evidence>
<dbReference type="AlphaFoldDB" id="A0A0H1NNT5"/>
<dbReference type="CDD" id="cd01189">
    <property type="entry name" value="INT_ICEBs1_C_like"/>
    <property type="match status" value="1"/>
</dbReference>
<dbReference type="PROSITE" id="PS51898">
    <property type="entry name" value="TYR_RECOMBINASE"/>
    <property type="match status" value="1"/>
</dbReference>
<dbReference type="RefSeq" id="WP_000264730.1">
    <property type="nucleotide sequence ID" value="NZ_CDCM01000024.1"/>
</dbReference>
<evidence type="ECO:0000313" key="8">
    <source>
        <dbReference type="EMBL" id="SUN13085.1"/>
    </source>
</evidence>
<name>A0A0H1NNT5_STRAG</name>
<dbReference type="Gene3D" id="1.10.443.10">
    <property type="entry name" value="Intergrase catalytic core"/>
    <property type="match status" value="1"/>
</dbReference>
<keyword evidence="3" id="KW-0238">DNA-binding</keyword>
<dbReference type="SUPFAM" id="SSF56349">
    <property type="entry name" value="DNA breaking-rejoining enzymes"/>
    <property type="match status" value="1"/>
</dbReference>
<evidence type="ECO:0000256" key="1">
    <source>
        <dbReference type="ARBA" id="ARBA00008857"/>
    </source>
</evidence>
<evidence type="ECO:0000313" key="10">
    <source>
        <dbReference type="Proteomes" id="UP000035346"/>
    </source>
</evidence>
<protein>
    <submittedName>
        <fullName evidence="6 8">Integrase</fullName>
    </submittedName>
</protein>
<dbReference type="PANTHER" id="PTHR30629">
    <property type="entry name" value="PROPHAGE INTEGRASE"/>
    <property type="match status" value="1"/>
</dbReference>
<dbReference type="EMBL" id="LBKL01000090">
    <property type="protein sequence ID" value="KLL35918.1"/>
    <property type="molecule type" value="Genomic_DNA"/>
</dbReference>
<dbReference type="Proteomes" id="UP000254076">
    <property type="component" value="Unassembled WGS sequence"/>
</dbReference>
<reference evidence="6 10" key="1">
    <citation type="journal article" date="2015" name="PLoS ONE">
        <title>Genomic analysis reveals the molecular basis for capsule loss in the group B streptococcus population.</title>
        <authorList>
            <consortium name="DEVANI Consortium"/>
            <person name="Rosini R."/>
            <person name="Campisi E."/>
            <person name="De Chiara M."/>
            <person name="Tettelin H."/>
            <person name="Rinaudo D."/>
            <person name="Toniolo C."/>
            <person name="Metruccio M."/>
            <person name="Guidotti S."/>
            <person name="Sorensen U.B."/>
            <person name="Kilian M."/>
            <person name="Ramirez M."/>
            <person name="Janulczyk R."/>
            <person name="Donati C."/>
            <person name="Grandi G."/>
            <person name="Margarit I."/>
        </authorList>
    </citation>
    <scope>NUCLEOTIDE SEQUENCE [LARGE SCALE GENOMIC DNA]</scope>
    <source>
        <strain evidence="6 10">DK-B-USS-215</strain>
    </source>
</reference>
<dbReference type="EMBL" id="LBKL01000004">
    <property type="protein sequence ID" value="KLL46183.1"/>
    <property type="molecule type" value="Genomic_DNA"/>
</dbReference>
<evidence type="ECO:0000256" key="3">
    <source>
        <dbReference type="ARBA" id="ARBA00023125"/>
    </source>
</evidence>
<evidence type="ECO:0000256" key="2">
    <source>
        <dbReference type="ARBA" id="ARBA00022908"/>
    </source>
</evidence>
<dbReference type="InterPro" id="IPR013762">
    <property type="entry name" value="Integrase-like_cat_sf"/>
</dbReference>
<dbReference type="InterPro" id="IPR011010">
    <property type="entry name" value="DNA_brk_join_enz"/>
</dbReference>
<evidence type="ECO:0000313" key="7">
    <source>
        <dbReference type="EMBL" id="KLL46183.1"/>
    </source>
</evidence>
<dbReference type="Proteomes" id="UP000035346">
    <property type="component" value="Unassembled WGS sequence"/>
</dbReference>
<keyword evidence="4" id="KW-0233">DNA recombination</keyword>
<evidence type="ECO:0000256" key="4">
    <source>
        <dbReference type="ARBA" id="ARBA00023172"/>
    </source>
</evidence>
<evidence type="ECO:0000313" key="12">
    <source>
        <dbReference type="Proteomes" id="UP000255140"/>
    </source>
</evidence>
<evidence type="ECO:0000313" key="6">
    <source>
        <dbReference type="EMBL" id="KLL35918.1"/>
    </source>
</evidence>
<accession>A0A0H1NNT5</accession>
<keyword evidence="2" id="KW-0229">DNA integration</keyword>
<feature type="domain" description="Tyr recombinase" evidence="5">
    <location>
        <begin position="169"/>
        <end position="347"/>
    </location>
</feature>
<sequence>MWIEELANGKFKYIERYTDPLTNKYKKVSVTLDKNSSQAQKKAGLILQEKIEDRLAIRNHSEMTYGELKKEYLKQWIPTVKDSTKRGYLVSDSHIATVLPDDTIINKLTKRDIRLIIDKLLKHNSYHVTHKCRKRLHAIFSYAIQMDYMTSNPTENVLVPKPKDDYKPEKVLYLTSNEVYDLCNRMIDNDEQTLADIVLFMFLTGVRYGELACLTYDKIDFENKEILINATYDFNTREITTTKTKKSTRKISVSDNILDIVNKQKKTSSFVFPNSNGVPILNAYINKRLKIYGDYHTHLFRHSHISFLAEKGIPLNAIMDRVGHSDPKTTLSIYSHTTVNMKEIINKQTAPFVPFLKPE</sequence>
<dbReference type="InterPro" id="IPR002104">
    <property type="entry name" value="Integrase_catalytic"/>
</dbReference>
<dbReference type="EMBL" id="UHEW01000005">
    <property type="protein sequence ID" value="SUN29674.1"/>
    <property type="molecule type" value="Genomic_DNA"/>
</dbReference>
<comment type="similarity">
    <text evidence="1">Belongs to the 'phage' integrase family.</text>
</comment>
<dbReference type="GO" id="GO:0003677">
    <property type="term" value="F:DNA binding"/>
    <property type="evidence" value="ECO:0007669"/>
    <property type="project" value="UniProtKB-KW"/>
</dbReference>
<comment type="caution">
    <text evidence="6">The sequence shown here is derived from an EMBL/GenBank/DDBJ whole genome shotgun (WGS) entry which is preliminary data.</text>
</comment>
<evidence type="ECO:0000313" key="11">
    <source>
        <dbReference type="Proteomes" id="UP000254076"/>
    </source>
</evidence>
<dbReference type="GO" id="GO:0015074">
    <property type="term" value="P:DNA integration"/>
    <property type="evidence" value="ECO:0007669"/>
    <property type="project" value="UniProtKB-KW"/>
</dbReference>
<dbReference type="Gene3D" id="1.10.150.130">
    <property type="match status" value="1"/>
</dbReference>
<dbReference type="Proteomes" id="UP000255140">
    <property type="component" value="Unassembled WGS sequence"/>
</dbReference>
<dbReference type="EMBL" id="UHEQ01000004">
    <property type="protein sequence ID" value="SUN13085.1"/>
    <property type="molecule type" value="Genomic_DNA"/>
</dbReference>
<dbReference type="InterPro" id="IPR050808">
    <property type="entry name" value="Phage_Integrase"/>
</dbReference>